<dbReference type="EMBL" id="JH002349">
    <property type="protein sequence ID" value="EGW12321.1"/>
    <property type="molecule type" value="Genomic_DNA"/>
</dbReference>
<dbReference type="GO" id="GO:0006363">
    <property type="term" value="P:termination of RNA polymerase I transcription"/>
    <property type="evidence" value="ECO:0007669"/>
    <property type="project" value="TreeGrafter"/>
</dbReference>
<accession>G3IF92</accession>
<protein>
    <submittedName>
        <fullName evidence="1">Transcription termination factor 1</fullName>
    </submittedName>
</protein>
<evidence type="ECO:0000313" key="2">
    <source>
        <dbReference type="Proteomes" id="UP000001075"/>
    </source>
</evidence>
<dbReference type="InParanoid" id="G3IF92"/>
<gene>
    <name evidence="1" type="ORF">I79_022413</name>
</gene>
<evidence type="ECO:0000313" key="1">
    <source>
        <dbReference type="EMBL" id="EGW12321.1"/>
    </source>
</evidence>
<dbReference type="InterPro" id="IPR053078">
    <property type="entry name" value="TTF1-like"/>
</dbReference>
<name>G3IF92_CRIGR</name>
<dbReference type="GO" id="GO:0003682">
    <property type="term" value="F:chromatin binding"/>
    <property type="evidence" value="ECO:0007669"/>
    <property type="project" value="TreeGrafter"/>
</dbReference>
<dbReference type="PANTHER" id="PTHR46760:SF1">
    <property type="entry name" value="TRANSCRIPTION TERMINATION FACTOR 1"/>
    <property type="match status" value="1"/>
</dbReference>
<sequence>MTFSAEIIDYLYETSLPLLKEKLEKKMEKNNSQIQTPSAPKQDFLFKDIFYCDDDSDGEGAEEPSAPGVP</sequence>
<organism evidence="1 2">
    <name type="scientific">Cricetulus griseus</name>
    <name type="common">Chinese hamster</name>
    <name type="synonym">Cricetulus barabensis griseus</name>
    <dbReference type="NCBI Taxonomy" id="10029"/>
    <lineage>
        <taxon>Eukaryota</taxon>
        <taxon>Metazoa</taxon>
        <taxon>Chordata</taxon>
        <taxon>Craniata</taxon>
        <taxon>Vertebrata</taxon>
        <taxon>Euteleostomi</taxon>
        <taxon>Mammalia</taxon>
        <taxon>Eutheria</taxon>
        <taxon>Euarchontoglires</taxon>
        <taxon>Glires</taxon>
        <taxon>Rodentia</taxon>
        <taxon>Myomorpha</taxon>
        <taxon>Muroidea</taxon>
        <taxon>Cricetidae</taxon>
        <taxon>Cricetinae</taxon>
        <taxon>Cricetulus</taxon>
    </lineage>
</organism>
<dbReference type="AlphaFoldDB" id="G3IF92"/>
<proteinExistence type="predicted"/>
<dbReference type="PANTHER" id="PTHR46760">
    <property type="entry name" value="TRANSCRIPTION TERMINATION FACTOR 1"/>
    <property type="match status" value="1"/>
</dbReference>
<dbReference type="STRING" id="10029.G3IF92"/>
<dbReference type="Proteomes" id="UP000001075">
    <property type="component" value="Unassembled WGS sequence"/>
</dbReference>
<reference evidence="2" key="1">
    <citation type="journal article" date="2011" name="Nat. Biotechnol.">
        <title>The genomic sequence of the Chinese hamster ovary (CHO)-K1 cell line.</title>
        <authorList>
            <person name="Xu X."/>
            <person name="Nagarajan H."/>
            <person name="Lewis N.E."/>
            <person name="Pan S."/>
            <person name="Cai Z."/>
            <person name="Liu X."/>
            <person name="Chen W."/>
            <person name="Xie M."/>
            <person name="Wang W."/>
            <person name="Hammond S."/>
            <person name="Andersen M.R."/>
            <person name="Neff N."/>
            <person name="Passarelli B."/>
            <person name="Koh W."/>
            <person name="Fan H.C."/>
            <person name="Wang J."/>
            <person name="Gui Y."/>
            <person name="Lee K.H."/>
            <person name="Betenbaugh M.J."/>
            <person name="Quake S.R."/>
            <person name="Famili I."/>
            <person name="Palsson B.O."/>
            <person name="Wang J."/>
        </authorList>
    </citation>
    <scope>NUCLEOTIDE SEQUENCE [LARGE SCALE GENOMIC DNA]</scope>
    <source>
        <strain evidence="2">CHO K1 cell line</strain>
    </source>
</reference>
<dbReference type="GO" id="GO:0005730">
    <property type="term" value="C:nucleolus"/>
    <property type="evidence" value="ECO:0007669"/>
    <property type="project" value="TreeGrafter"/>
</dbReference>